<dbReference type="EMBL" id="BIFH01000014">
    <property type="protein sequence ID" value="GCD93257.1"/>
    <property type="molecule type" value="Genomic_DNA"/>
</dbReference>
<dbReference type="InterPro" id="IPR024185">
    <property type="entry name" value="FTHF_cligase-like_sf"/>
</dbReference>
<sequence>MSSREAILARVRRALADVPRDDDFPVARDYARAHVAEGVLELFVEHLRDYRAVVHEVAEDALPDAVAAAVGRRGARTVVTPAGLPAAWTAGLAEGVCLADGWEYGQLYEDSINNRPELVEAAGILTTHALDTADGVLTAAAVGIAETGTIVLDAGPGQGRRALTLVPDWHLCVMRAADVVASVPRALERLDPGRPLTWISGPSATSDIELNRVEGVHGPRTLEVLIVR</sequence>
<reference evidence="2 3" key="1">
    <citation type="submission" date="2018-12" db="EMBL/GenBank/DDBJ databases">
        <title>Draft genome sequence of Embleya hyalina NBRC 13850T.</title>
        <authorList>
            <person name="Komaki H."/>
            <person name="Hosoyama A."/>
            <person name="Kimura A."/>
            <person name="Ichikawa N."/>
            <person name="Tamura T."/>
        </authorList>
    </citation>
    <scope>NUCLEOTIDE SEQUENCE [LARGE SCALE GENOMIC DNA]</scope>
    <source>
        <strain evidence="2 3">NBRC 13850</strain>
    </source>
</reference>
<dbReference type="InterPro" id="IPR003741">
    <property type="entry name" value="LUD_dom"/>
</dbReference>
<proteinExistence type="predicted"/>
<evidence type="ECO:0000313" key="2">
    <source>
        <dbReference type="EMBL" id="GCD93257.1"/>
    </source>
</evidence>
<comment type="caution">
    <text evidence="2">The sequence shown here is derived from an EMBL/GenBank/DDBJ whole genome shotgun (WGS) entry which is preliminary data.</text>
</comment>
<dbReference type="Gene3D" id="3.40.50.10420">
    <property type="entry name" value="NagB/RpiA/CoA transferase-like"/>
    <property type="match status" value="1"/>
</dbReference>
<evidence type="ECO:0000259" key="1">
    <source>
        <dbReference type="Pfam" id="PF02589"/>
    </source>
</evidence>
<keyword evidence="3" id="KW-1185">Reference proteome</keyword>
<dbReference type="AlphaFoldDB" id="A0A401YFA7"/>
<protein>
    <recommendedName>
        <fullName evidence="1">LUD domain-containing protein</fullName>
    </recommendedName>
</protein>
<name>A0A401YFA7_9ACTN</name>
<dbReference type="SUPFAM" id="SSF100950">
    <property type="entry name" value="NagB/RpiA/CoA transferase-like"/>
    <property type="match status" value="1"/>
</dbReference>
<accession>A0A401YFA7</accession>
<dbReference type="Proteomes" id="UP000286931">
    <property type="component" value="Unassembled WGS sequence"/>
</dbReference>
<dbReference type="PANTHER" id="PTHR43682">
    <property type="entry name" value="LACTATE UTILIZATION PROTEIN C"/>
    <property type="match status" value="1"/>
</dbReference>
<gene>
    <name evidence="2" type="ORF">EHYA_00900</name>
</gene>
<evidence type="ECO:0000313" key="3">
    <source>
        <dbReference type="Proteomes" id="UP000286931"/>
    </source>
</evidence>
<dbReference type="PANTHER" id="PTHR43682:SF1">
    <property type="entry name" value="LACTATE UTILIZATION PROTEIN C"/>
    <property type="match status" value="1"/>
</dbReference>
<dbReference type="RefSeq" id="WP_126635587.1">
    <property type="nucleotide sequence ID" value="NZ_BIFH01000014.1"/>
</dbReference>
<organism evidence="2 3">
    <name type="scientific">Embleya hyalina</name>
    <dbReference type="NCBI Taxonomy" id="516124"/>
    <lineage>
        <taxon>Bacteria</taxon>
        <taxon>Bacillati</taxon>
        <taxon>Actinomycetota</taxon>
        <taxon>Actinomycetes</taxon>
        <taxon>Kitasatosporales</taxon>
        <taxon>Streptomycetaceae</taxon>
        <taxon>Embleya</taxon>
    </lineage>
</organism>
<feature type="domain" description="LUD" evidence="1">
    <location>
        <begin position="40"/>
        <end position="227"/>
    </location>
</feature>
<dbReference type="Pfam" id="PF02589">
    <property type="entry name" value="LUD_dom"/>
    <property type="match status" value="1"/>
</dbReference>
<dbReference type="OrthoDB" id="9794187at2"/>
<dbReference type="InterPro" id="IPR037171">
    <property type="entry name" value="NagB/RpiA_transferase-like"/>
</dbReference>